<evidence type="ECO:0000313" key="2">
    <source>
        <dbReference type="EMBL" id="SEI97059.1"/>
    </source>
</evidence>
<feature type="region of interest" description="Disordered" evidence="1">
    <location>
        <begin position="463"/>
        <end position="486"/>
    </location>
</feature>
<evidence type="ECO:0000256" key="1">
    <source>
        <dbReference type="SAM" id="MobiDB-lite"/>
    </source>
</evidence>
<dbReference type="OrthoDB" id="1780383at2"/>
<accession>A0A1H6UXF5</accession>
<dbReference type="AlphaFoldDB" id="A0A1H6UXF5"/>
<dbReference type="InterPro" id="IPR021145">
    <property type="entry name" value="Portal_protein_SPP1_Gp6-like"/>
</dbReference>
<organism evidence="2 3">
    <name type="scientific">Sharpea azabuensis</name>
    <dbReference type="NCBI Taxonomy" id="322505"/>
    <lineage>
        <taxon>Bacteria</taxon>
        <taxon>Bacillati</taxon>
        <taxon>Bacillota</taxon>
        <taxon>Erysipelotrichia</taxon>
        <taxon>Erysipelotrichales</taxon>
        <taxon>Coprobacillaceae</taxon>
        <taxon>Sharpea</taxon>
    </lineage>
</organism>
<dbReference type="EMBL" id="FNYK01000040">
    <property type="protein sequence ID" value="SEI97059.1"/>
    <property type="molecule type" value="Genomic_DNA"/>
</dbReference>
<dbReference type="Pfam" id="PF05133">
    <property type="entry name" value="SPP1_portal"/>
    <property type="match status" value="1"/>
</dbReference>
<proteinExistence type="predicted"/>
<evidence type="ECO:0000313" key="3">
    <source>
        <dbReference type="Proteomes" id="UP000183028"/>
    </source>
</evidence>
<protein>
    <submittedName>
        <fullName evidence="2">Phage portal protein, SPP1 Gp6-like</fullName>
    </submittedName>
</protein>
<keyword evidence="3" id="KW-1185">Reference proteome</keyword>
<gene>
    <name evidence="2" type="ORF">SAMN04487834_104016</name>
</gene>
<dbReference type="Proteomes" id="UP000183028">
    <property type="component" value="Unassembled WGS sequence"/>
</dbReference>
<dbReference type="RefSeq" id="WP_074732358.1">
    <property type="nucleotide sequence ID" value="NZ_FNYK01000040.1"/>
</dbReference>
<sequence length="486" mass="53224">MGFNDYLAIGKVAGLDDVEQQDLDTLVNIFNRHRSNNDIKDKYYDGMITLSDVNLGIAIPDSMKNIEFDCGWGAKAVDVLASRSMFDGFVGTGGKNSDSVNAIVERNNLIYEYSKACTDELKYGCTFATLSEDEDGLTAIRFHSPRSAAALWNGEKGRIGCGLAIIDEVYDEAQSNYLPSLVNYYTDEFTIVLERIGGRWEPEFHENHLGRPLIEPLIWNPTTGKPFGRSRIDSPVRNLINNYVGVMADMRIAVEFDTAPQKYLLGVTDEQFDSIVNNKFKNYVGSVLAATANPETGQNPQFGQLSQGNIEPHVQAIRLIATQFCAITSLPVTDVGIINDANPTSSDAILAQTQSLVSLAEKLNAGNGIALVNIIKMAMKLDGIDIDESIIAHFRNPAMPSVSVTADAAIKIASARQGFSTTDVFLEMIGFDQADIRRIRAQEREAVGRQLLSNEFSQIAQNTLNGNQPNADKEQNGGNSNEDITS</sequence>
<reference evidence="3" key="1">
    <citation type="submission" date="2016-10" db="EMBL/GenBank/DDBJ databases">
        <authorList>
            <person name="Varghese N."/>
        </authorList>
    </citation>
    <scope>NUCLEOTIDE SEQUENCE [LARGE SCALE GENOMIC DNA]</scope>
    <source>
        <strain evidence="3">DSM 20406</strain>
    </source>
</reference>
<name>A0A1H6UXF5_9FIRM</name>